<evidence type="ECO:0000313" key="2">
    <source>
        <dbReference type="EMBL" id="KAK1373411.1"/>
    </source>
</evidence>
<dbReference type="EMBL" id="JAUIZM010000007">
    <property type="protein sequence ID" value="KAK1373411.1"/>
    <property type="molecule type" value="Genomic_DNA"/>
</dbReference>
<dbReference type="InterPro" id="IPR032675">
    <property type="entry name" value="LRR_dom_sf"/>
</dbReference>
<gene>
    <name evidence="2" type="ORF">POM88_029604</name>
</gene>
<dbReference type="AlphaFoldDB" id="A0AAD8MHA9"/>
<name>A0AAD8MHA9_9APIA</name>
<dbReference type="Proteomes" id="UP001237642">
    <property type="component" value="Unassembled WGS sequence"/>
</dbReference>
<dbReference type="InterPro" id="IPR036047">
    <property type="entry name" value="F-box-like_dom_sf"/>
</dbReference>
<evidence type="ECO:0000259" key="1">
    <source>
        <dbReference type="PROSITE" id="PS50181"/>
    </source>
</evidence>
<protein>
    <recommendedName>
        <fullName evidence="1">F-box domain-containing protein</fullName>
    </recommendedName>
</protein>
<dbReference type="PANTHER" id="PTHR31639:SF312">
    <property type="entry name" value="CYCLIN-LIKE F-BOX"/>
    <property type="match status" value="1"/>
</dbReference>
<dbReference type="InterPro" id="IPR006566">
    <property type="entry name" value="FBD"/>
</dbReference>
<dbReference type="Gene3D" id="3.80.10.10">
    <property type="entry name" value="Ribonuclease Inhibitor"/>
    <property type="match status" value="1"/>
</dbReference>
<dbReference type="SMART" id="SM00579">
    <property type="entry name" value="FBD"/>
    <property type="match status" value="1"/>
</dbReference>
<dbReference type="InterPro" id="IPR055357">
    <property type="entry name" value="LRR_At1g61320_AtMIF1"/>
</dbReference>
<feature type="domain" description="F-box" evidence="1">
    <location>
        <begin position="17"/>
        <end position="70"/>
    </location>
</feature>
<reference evidence="2" key="2">
    <citation type="submission" date="2023-05" db="EMBL/GenBank/DDBJ databases">
        <authorList>
            <person name="Schelkunov M.I."/>
        </authorList>
    </citation>
    <scope>NUCLEOTIDE SEQUENCE</scope>
    <source>
        <strain evidence="2">Hsosn_3</strain>
        <tissue evidence="2">Leaf</tissue>
    </source>
</reference>
<proteinExistence type="predicted"/>
<dbReference type="PANTHER" id="PTHR31639">
    <property type="entry name" value="F-BOX PROTEIN-LIKE"/>
    <property type="match status" value="1"/>
</dbReference>
<dbReference type="SUPFAM" id="SSF81383">
    <property type="entry name" value="F-box domain"/>
    <property type="match status" value="1"/>
</dbReference>
<sequence>MASHAKAIQYEFGALTLDRISNLPINVLHLILERLPLHDAARTSILSKTWRSTWELQGVLVFDDVFFSHLASDVSATISHILLVRSGPLFKFHLSIPLNLPVLHTDMWIKNISNRGVKILKIFNNLQTSYRMPSYLFSCTELTHLTLDNCILNPPLGFKGFCNLSSVRLMYVMITADMSFGTQLETLDLKYCTGIKYLGGQFKCNSNIRKLIIADCGKINWRWFEYTRNVETLGLMFEKRSNCRRKIINLDRVVGNMPKIQVLLLGGLFLERLTTTMENLTFLQLFHFGIYDLGQIQSFFALIRSSPNLQNLRIMLRPGLEEYLQLPNVDDVILGQIEKVDIQGMAGSRSELSFIKFLLASSPSLIWMKLSKSVTVTDPREELRILGEVTRLPRASTTAQIIWN</sequence>
<keyword evidence="3" id="KW-1185">Reference proteome</keyword>
<evidence type="ECO:0000313" key="3">
    <source>
        <dbReference type="Proteomes" id="UP001237642"/>
    </source>
</evidence>
<dbReference type="Pfam" id="PF23622">
    <property type="entry name" value="LRR_At1g61320_AtMIF1"/>
    <property type="match status" value="1"/>
</dbReference>
<dbReference type="SUPFAM" id="SSF52047">
    <property type="entry name" value="RNI-like"/>
    <property type="match status" value="1"/>
</dbReference>
<organism evidence="2 3">
    <name type="scientific">Heracleum sosnowskyi</name>
    <dbReference type="NCBI Taxonomy" id="360622"/>
    <lineage>
        <taxon>Eukaryota</taxon>
        <taxon>Viridiplantae</taxon>
        <taxon>Streptophyta</taxon>
        <taxon>Embryophyta</taxon>
        <taxon>Tracheophyta</taxon>
        <taxon>Spermatophyta</taxon>
        <taxon>Magnoliopsida</taxon>
        <taxon>eudicotyledons</taxon>
        <taxon>Gunneridae</taxon>
        <taxon>Pentapetalae</taxon>
        <taxon>asterids</taxon>
        <taxon>campanulids</taxon>
        <taxon>Apiales</taxon>
        <taxon>Apiaceae</taxon>
        <taxon>Apioideae</taxon>
        <taxon>apioid superclade</taxon>
        <taxon>Tordylieae</taxon>
        <taxon>Tordyliinae</taxon>
        <taxon>Heracleum</taxon>
    </lineage>
</organism>
<dbReference type="Pfam" id="PF00646">
    <property type="entry name" value="F-box"/>
    <property type="match status" value="1"/>
</dbReference>
<dbReference type="InterPro" id="IPR001810">
    <property type="entry name" value="F-box_dom"/>
</dbReference>
<dbReference type="PROSITE" id="PS50181">
    <property type="entry name" value="FBOX"/>
    <property type="match status" value="1"/>
</dbReference>
<dbReference type="SMART" id="SM00256">
    <property type="entry name" value="FBOX"/>
    <property type="match status" value="1"/>
</dbReference>
<reference evidence="2" key="1">
    <citation type="submission" date="2023-02" db="EMBL/GenBank/DDBJ databases">
        <title>Genome of toxic invasive species Heracleum sosnowskyi carries increased number of genes despite the absence of recent whole-genome duplications.</title>
        <authorList>
            <person name="Schelkunov M."/>
            <person name="Shtratnikova V."/>
            <person name="Makarenko M."/>
            <person name="Klepikova A."/>
            <person name="Omelchenko D."/>
            <person name="Novikova G."/>
            <person name="Obukhova E."/>
            <person name="Bogdanov V."/>
            <person name="Penin A."/>
            <person name="Logacheva M."/>
        </authorList>
    </citation>
    <scope>NUCLEOTIDE SEQUENCE</scope>
    <source>
        <strain evidence="2">Hsosn_3</strain>
        <tissue evidence="2">Leaf</tissue>
    </source>
</reference>
<accession>A0AAD8MHA9</accession>
<comment type="caution">
    <text evidence="2">The sequence shown here is derived from an EMBL/GenBank/DDBJ whole genome shotgun (WGS) entry which is preliminary data.</text>
</comment>